<accession>A0A0L0HAV2</accession>
<dbReference type="eggNOG" id="KOG3417">
    <property type="taxonomic scope" value="Eukaryota"/>
</dbReference>
<dbReference type="CDD" id="cd06224">
    <property type="entry name" value="REM"/>
    <property type="match status" value="1"/>
</dbReference>
<dbReference type="PROSITE" id="PS50212">
    <property type="entry name" value="RASGEF_NTER"/>
    <property type="match status" value="1"/>
</dbReference>
<feature type="compositionally biased region" description="Polar residues" evidence="3">
    <location>
        <begin position="247"/>
        <end position="266"/>
    </location>
</feature>
<dbReference type="Gene3D" id="1.20.870.10">
    <property type="entry name" value="Son of sevenless (SoS) protein Chain: S domain 1"/>
    <property type="match status" value="1"/>
</dbReference>
<evidence type="ECO:0000256" key="3">
    <source>
        <dbReference type="SAM" id="MobiDB-lite"/>
    </source>
</evidence>
<dbReference type="Proteomes" id="UP000053201">
    <property type="component" value="Unassembled WGS sequence"/>
</dbReference>
<evidence type="ECO:0008006" key="8">
    <source>
        <dbReference type="Google" id="ProtNLM"/>
    </source>
</evidence>
<dbReference type="OrthoDB" id="546434at2759"/>
<dbReference type="GO" id="GO:0005085">
    <property type="term" value="F:guanyl-nucleotide exchange factor activity"/>
    <property type="evidence" value="ECO:0007669"/>
    <property type="project" value="UniProtKB-KW"/>
</dbReference>
<dbReference type="Pfam" id="PF00618">
    <property type="entry name" value="RasGEF_N"/>
    <property type="match status" value="1"/>
</dbReference>
<dbReference type="InterPro" id="IPR036964">
    <property type="entry name" value="RASGEF_cat_dom_sf"/>
</dbReference>
<dbReference type="GO" id="GO:0007265">
    <property type="term" value="P:Ras protein signal transduction"/>
    <property type="evidence" value="ECO:0007669"/>
    <property type="project" value="TreeGrafter"/>
</dbReference>
<name>A0A0L0HAV2_SPIPD</name>
<organism evidence="6 7">
    <name type="scientific">Spizellomyces punctatus (strain DAOM BR117)</name>
    <dbReference type="NCBI Taxonomy" id="645134"/>
    <lineage>
        <taxon>Eukaryota</taxon>
        <taxon>Fungi</taxon>
        <taxon>Fungi incertae sedis</taxon>
        <taxon>Chytridiomycota</taxon>
        <taxon>Chytridiomycota incertae sedis</taxon>
        <taxon>Chytridiomycetes</taxon>
        <taxon>Spizellomycetales</taxon>
        <taxon>Spizellomycetaceae</taxon>
        <taxon>Spizellomyces</taxon>
    </lineage>
</organism>
<dbReference type="GeneID" id="27690001"/>
<dbReference type="RefSeq" id="XP_016606362.1">
    <property type="nucleotide sequence ID" value="XM_016754917.1"/>
</dbReference>
<dbReference type="GO" id="GO:0005886">
    <property type="term" value="C:plasma membrane"/>
    <property type="evidence" value="ECO:0007669"/>
    <property type="project" value="TreeGrafter"/>
</dbReference>
<dbReference type="InParanoid" id="A0A0L0HAV2"/>
<evidence type="ECO:0000256" key="1">
    <source>
        <dbReference type="ARBA" id="ARBA00022658"/>
    </source>
</evidence>
<evidence type="ECO:0000259" key="4">
    <source>
        <dbReference type="PROSITE" id="PS50009"/>
    </source>
</evidence>
<dbReference type="EMBL" id="KQ257461">
    <property type="protein sequence ID" value="KNC98322.1"/>
    <property type="molecule type" value="Genomic_DNA"/>
</dbReference>
<dbReference type="SMART" id="SM00229">
    <property type="entry name" value="RasGEFN"/>
    <property type="match status" value="1"/>
</dbReference>
<dbReference type="Gene3D" id="1.10.840.10">
    <property type="entry name" value="Ras guanine-nucleotide exchange factors catalytic domain"/>
    <property type="match status" value="1"/>
</dbReference>
<feature type="domain" description="N-terminal Ras-GEF" evidence="5">
    <location>
        <begin position="763"/>
        <end position="898"/>
    </location>
</feature>
<feature type="domain" description="Ras-GEF" evidence="4">
    <location>
        <begin position="927"/>
        <end position="1079"/>
    </location>
</feature>
<dbReference type="InterPro" id="IPR000651">
    <property type="entry name" value="Ras-like_Gua-exchang_fac_N"/>
</dbReference>
<keyword evidence="1 2" id="KW-0344">Guanine-nucleotide releasing factor</keyword>
<dbReference type="Pfam" id="PF00617">
    <property type="entry name" value="RasGEF"/>
    <property type="match status" value="1"/>
</dbReference>
<evidence type="ECO:0000256" key="2">
    <source>
        <dbReference type="PROSITE-ProRule" id="PRU00168"/>
    </source>
</evidence>
<dbReference type="PANTHER" id="PTHR23113:SF366">
    <property type="entry name" value="RAS GUANINE NUCLEOTIDE EXCHANGE FACTOR R"/>
    <property type="match status" value="1"/>
</dbReference>
<feature type="compositionally biased region" description="Polar residues" evidence="3">
    <location>
        <begin position="172"/>
        <end position="186"/>
    </location>
</feature>
<feature type="region of interest" description="Disordered" evidence="3">
    <location>
        <begin position="245"/>
        <end position="298"/>
    </location>
</feature>
<dbReference type="Gene3D" id="3.10.20.90">
    <property type="entry name" value="Phosphatidylinositol 3-kinase Catalytic Subunit, Chain A, domain 1"/>
    <property type="match status" value="1"/>
</dbReference>
<dbReference type="PANTHER" id="PTHR23113">
    <property type="entry name" value="GUANINE NUCLEOTIDE EXCHANGE FACTOR"/>
    <property type="match status" value="1"/>
</dbReference>
<gene>
    <name evidence="6" type="ORF">SPPG_06715</name>
</gene>
<dbReference type="InterPro" id="IPR001895">
    <property type="entry name" value="RASGEF_cat_dom"/>
</dbReference>
<sequence>MNSQRAGSQDPFAHPGGRRNVFGSMPVSSFIHDLDPPDYTDAEPETETIYEESPASSALRRDLGAPRRPIPQSPSFDRVAERFGMKRGDSDGGLAEPEHARSSSMDALSAREQALKQKKGGMTIRQTIVKKGGKYTFTTHLAHLFTLSSTLLNSVDSLASLFRLAKGPLSAGTENGTTLSTPTLHQPPSIPSDDRRATEANLSSSTMRRGGWGAIMRKATRAVTPETTQVFPGLNMRNMATLKKKGSTTSISGLANMGRNSISRNPSSSEFGETSTSTRKSDHSDDLDDDLDSTGESSMDDLSLWVSTTSLTSLYTPKTLQLSVEHRAKTLAVRVLYHGTVADAIQSILIDFAQAEMHQPKDCKEEAVDRTGYRLCKLDRNVPGVRVWMDPQAILGSYDFMQGDEVRLKHINDIETSTITIPPSTTPHHFAYSFTVLVKDAVAQLREEHLTKEEKYGLYYPRLGIWLDDGRTLFSYDLQQEKNLELRALAHQFLLRIYLPEFDQKIALKVLPSLRVSDVIAMIHYQLSNRKLTLGHRGGKYGLFIPSQNTWMKESVTLGEYATIQTEDVQYKLQYELVSVLLDLPHIESAPIRILVDQTTTVETLLETVGLVNPDAEADVYCLFSPAGDRLSDRDIVWTAVKDFAHEDSLRYRAIPKRIILSNTADADVKLDLDIDFTLPLSRSIPFLCRRFGRQVDEVDGIETDAGVALDVTQSLQDQHVKPGTQLYLQVTNRHIPQTQGSPSMWDEPDTDENIQMMKDPSGVMMVGSGTLNKLVERLTDERGEGTSQYLDYVKTFLLTYQSFTTGAILLRKLIERYHAPRSRKATFASYDHFRLTIQLRVCNVILQWVKRHPADFVVGKDFWADAMRFVEDVLAYDHPSMGRQIRRNLVKIKDNTHPALVKHLVLKSPLRATDGDPRRFNVFRHPPDEIARQLTLIEHAYFADILPSELLNQAWSKPDAPTKAPNVVALTRRFNAVACWTAKSILEMKTPRARAKRITGLVEIASQLLTLNNFSTLMAIIAGLNKAAVIRLKQSFKEIGSKTLKKLTELEKLMTAEGSYKGYRAHMRTVGMPCIPYM</sequence>
<protein>
    <recommendedName>
        <fullName evidence="8">Ras-GEF domain-containing protein</fullName>
    </recommendedName>
</protein>
<keyword evidence="7" id="KW-1185">Reference proteome</keyword>
<feature type="compositionally biased region" description="Low complexity" evidence="3">
    <location>
        <begin position="267"/>
        <end position="278"/>
    </location>
</feature>
<proteinExistence type="predicted"/>
<feature type="compositionally biased region" description="Basic and acidic residues" evidence="3">
    <location>
        <begin position="78"/>
        <end position="101"/>
    </location>
</feature>
<dbReference type="InterPro" id="IPR008937">
    <property type="entry name" value="Ras-like_GEF"/>
</dbReference>
<dbReference type="SUPFAM" id="SSF48366">
    <property type="entry name" value="Ras GEF"/>
    <property type="match status" value="1"/>
</dbReference>
<dbReference type="SMART" id="SM00147">
    <property type="entry name" value="RasGEF"/>
    <property type="match status" value="1"/>
</dbReference>
<evidence type="ECO:0000259" key="5">
    <source>
        <dbReference type="PROSITE" id="PS50212"/>
    </source>
</evidence>
<dbReference type="AlphaFoldDB" id="A0A0L0HAV2"/>
<reference evidence="6 7" key="1">
    <citation type="submission" date="2009-08" db="EMBL/GenBank/DDBJ databases">
        <title>The Genome Sequence of Spizellomyces punctatus strain DAOM BR117.</title>
        <authorList>
            <consortium name="The Broad Institute Genome Sequencing Platform"/>
            <person name="Russ C."/>
            <person name="Cuomo C."/>
            <person name="Shea T."/>
            <person name="Young S.K."/>
            <person name="Zeng Q."/>
            <person name="Koehrsen M."/>
            <person name="Haas B."/>
            <person name="Borodovsky M."/>
            <person name="Guigo R."/>
            <person name="Alvarado L."/>
            <person name="Berlin A."/>
            <person name="Bochicchio J."/>
            <person name="Borenstein D."/>
            <person name="Chapman S."/>
            <person name="Chen Z."/>
            <person name="Engels R."/>
            <person name="Freedman E."/>
            <person name="Gellesch M."/>
            <person name="Goldberg J."/>
            <person name="Griggs A."/>
            <person name="Gujja S."/>
            <person name="Heiman D."/>
            <person name="Hepburn T."/>
            <person name="Howarth C."/>
            <person name="Jen D."/>
            <person name="Larson L."/>
            <person name="Lewis B."/>
            <person name="Mehta T."/>
            <person name="Park D."/>
            <person name="Pearson M."/>
            <person name="Roberts A."/>
            <person name="Saif S."/>
            <person name="Shenoy N."/>
            <person name="Sisk P."/>
            <person name="Stolte C."/>
            <person name="Sykes S."/>
            <person name="Thomson T."/>
            <person name="Walk T."/>
            <person name="White J."/>
            <person name="Yandava C."/>
            <person name="Burger G."/>
            <person name="Gray M.W."/>
            <person name="Holland P.W.H."/>
            <person name="King N."/>
            <person name="Lang F.B.F."/>
            <person name="Roger A.J."/>
            <person name="Ruiz-Trillo I."/>
            <person name="Lander E."/>
            <person name="Nusbaum C."/>
        </authorList>
    </citation>
    <scope>NUCLEOTIDE SEQUENCE [LARGE SCALE GENOMIC DNA]</scope>
    <source>
        <strain evidence="6 7">DAOM BR117</strain>
    </source>
</reference>
<evidence type="ECO:0000313" key="6">
    <source>
        <dbReference type="EMBL" id="KNC98322.1"/>
    </source>
</evidence>
<dbReference type="PROSITE" id="PS50009">
    <property type="entry name" value="RASGEF_CAT"/>
    <property type="match status" value="1"/>
</dbReference>
<dbReference type="STRING" id="645134.A0A0L0HAV2"/>
<dbReference type="InterPro" id="IPR023578">
    <property type="entry name" value="Ras_GEF_dom_sf"/>
</dbReference>
<feature type="region of interest" description="Disordered" evidence="3">
    <location>
        <begin position="170"/>
        <end position="210"/>
    </location>
</feature>
<dbReference type="VEuPathDB" id="FungiDB:SPPG_06715"/>
<feature type="region of interest" description="Disordered" evidence="3">
    <location>
        <begin position="1"/>
        <end position="107"/>
    </location>
</feature>
<evidence type="ECO:0000313" key="7">
    <source>
        <dbReference type="Proteomes" id="UP000053201"/>
    </source>
</evidence>
<feature type="compositionally biased region" description="Acidic residues" evidence="3">
    <location>
        <begin position="36"/>
        <end position="50"/>
    </location>
</feature>